<accession>A0ACB7GPL5</accession>
<comment type="caution">
    <text evidence="1">The sequence shown here is derived from an EMBL/GenBank/DDBJ whole genome shotgun (WGS) entry which is preliminary data.</text>
</comment>
<dbReference type="EMBL" id="CM004398">
    <property type="protein sequence ID" value="KAG8642147.1"/>
    <property type="molecule type" value="Genomic_DNA"/>
</dbReference>
<protein>
    <submittedName>
        <fullName evidence="1">Uncharacterized protein</fullName>
    </submittedName>
</protein>
<dbReference type="Proteomes" id="UP000091857">
    <property type="component" value="Chromosome 12"/>
</dbReference>
<keyword evidence="2" id="KW-1185">Reference proteome</keyword>
<reference evidence="2" key="1">
    <citation type="journal article" date="2016" name="Nat. Biotechnol.">
        <title>Sequencing wild and cultivated cassava and related species reveals extensive interspecific hybridization and genetic diversity.</title>
        <authorList>
            <person name="Bredeson J.V."/>
            <person name="Lyons J.B."/>
            <person name="Prochnik S.E."/>
            <person name="Wu G.A."/>
            <person name="Ha C.M."/>
            <person name="Edsinger-Gonzales E."/>
            <person name="Grimwood J."/>
            <person name="Schmutz J."/>
            <person name="Rabbi I.Y."/>
            <person name="Egesi C."/>
            <person name="Nauluvula P."/>
            <person name="Lebot V."/>
            <person name="Ndunguru J."/>
            <person name="Mkamilo G."/>
            <person name="Bart R.S."/>
            <person name="Setter T.L."/>
            <person name="Gleadow R.M."/>
            <person name="Kulakow P."/>
            <person name="Ferguson M.E."/>
            <person name="Rounsley S."/>
            <person name="Rokhsar D.S."/>
        </authorList>
    </citation>
    <scope>NUCLEOTIDE SEQUENCE [LARGE SCALE GENOMIC DNA]</scope>
    <source>
        <strain evidence="2">cv. AM560-2</strain>
    </source>
</reference>
<gene>
    <name evidence="1" type="ORF">MANES_12G062301v8</name>
</gene>
<proteinExistence type="predicted"/>
<sequence length="256" mass="28480">MSLSSMDRRCKPAGEIHVIVGPMFAGKTTALLRRIKSESNSGRNVAMIKSSKDTRYANDSLVTHDGLKFPCWALPDLSSFQHKLGDDAYLKILSTDFMSWKMLETHVTGLLLIDVICIDEAQFFDDLYDFCCKAADHDEKTIIVAGLDGDYLRRSFGSVLDIIPPADTITKLTARSELCGKRAFFTLRKTVGTQTELIGGSDVYMPVCRQHYINGQVVMEAARSVLESCKVQPDSHADFAAVANIYVILDFYFIAI</sequence>
<name>A0ACB7GPL5_MANES</name>
<evidence type="ECO:0000313" key="2">
    <source>
        <dbReference type="Proteomes" id="UP000091857"/>
    </source>
</evidence>
<organism evidence="1 2">
    <name type="scientific">Manihot esculenta</name>
    <name type="common">Cassava</name>
    <name type="synonym">Jatropha manihot</name>
    <dbReference type="NCBI Taxonomy" id="3983"/>
    <lineage>
        <taxon>Eukaryota</taxon>
        <taxon>Viridiplantae</taxon>
        <taxon>Streptophyta</taxon>
        <taxon>Embryophyta</taxon>
        <taxon>Tracheophyta</taxon>
        <taxon>Spermatophyta</taxon>
        <taxon>Magnoliopsida</taxon>
        <taxon>eudicotyledons</taxon>
        <taxon>Gunneridae</taxon>
        <taxon>Pentapetalae</taxon>
        <taxon>rosids</taxon>
        <taxon>fabids</taxon>
        <taxon>Malpighiales</taxon>
        <taxon>Euphorbiaceae</taxon>
        <taxon>Crotonoideae</taxon>
        <taxon>Manihoteae</taxon>
        <taxon>Manihot</taxon>
    </lineage>
</organism>
<evidence type="ECO:0000313" key="1">
    <source>
        <dbReference type="EMBL" id="KAG8642147.1"/>
    </source>
</evidence>